<dbReference type="EMBL" id="JAFJYH010000054">
    <property type="protein sequence ID" value="KAG4422111.1"/>
    <property type="molecule type" value="Genomic_DNA"/>
</dbReference>
<proteinExistence type="predicted"/>
<dbReference type="AlphaFoldDB" id="A0A8H7WC52"/>
<accession>A0A8H7WC52</accession>
<dbReference type="Proteomes" id="UP000664132">
    <property type="component" value="Unassembled WGS sequence"/>
</dbReference>
<protein>
    <submittedName>
        <fullName evidence="1">Uncharacterized protein</fullName>
    </submittedName>
</protein>
<sequence>MLLGNAQRSWTVSQTDMTEARNVGTTMGHFIGLGSIAGWPVHIPGMIGFGFSSPMMPQPACPSASEAARVTAVANQDDDGLDELGQLEKRGAALAVRWYHHEDKQERILSELEEINEQIYFPHFAIWNPAKWVSDQDSAR</sequence>
<organism evidence="1 2">
    <name type="scientific">Cadophora malorum</name>
    <dbReference type="NCBI Taxonomy" id="108018"/>
    <lineage>
        <taxon>Eukaryota</taxon>
        <taxon>Fungi</taxon>
        <taxon>Dikarya</taxon>
        <taxon>Ascomycota</taxon>
        <taxon>Pezizomycotina</taxon>
        <taxon>Leotiomycetes</taxon>
        <taxon>Helotiales</taxon>
        <taxon>Ploettnerulaceae</taxon>
        <taxon>Cadophora</taxon>
    </lineage>
</organism>
<name>A0A8H7WC52_9HELO</name>
<comment type="caution">
    <text evidence="1">The sequence shown here is derived from an EMBL/GenBank/DDBJ whole genome shotgun (WGS) entry which is preliminary data.</text>
</comment>
<gene>
    <name evidence="1" type="ORF">IFR04_004738</name>
</gene>
<keyword evidence="2" id="KW-1185">Reference proteome</keyword>
<evidence type="ECO:0000313" key="1">
    <source>
        <dbReference type="EMBL" id="KAG4422111.1"/>
    </source>
</evidence>
<evidence type="ECO:0000313" key="2">
    <source>
        <dbReference type="Proteomes" id="UP000664132"/>
    </source>
</evidence>
<reference evidence="1" key="1">
    <citation type="submission" date="2021-02" db="EMBL/GenBank/DDBJ databases">
        <title>Genome sequence Cadophora malorum strain M34.</title>
        <authorList>
            <person name="Stefanovic E."/>
            <person name="Vu D."/>
            <person name="Scully C."/>
            <person name="Dijksterhuis J."/>
            <person name="Roader J."/>
            <person name="Houbraken J."/>
        </authorList>
    </citation>
    <scope>NUCLEOTIDE SEQUENCE</scope>
    <source>
        <strain evidence="1">M34</strain>
    </source>
</reference>